<dbReference type="Gene3D" id="2.10.110.10">
    <property type="entry name" value="Cysteine Rich Protein"/>
    <property type="match status" value="2"/>
</dbReference>
<evidence type="ECO:0000256" key="8">
    <source>
        <dbReference type="ARBA" id="ARBA00023125"/>
    </source>
</evidence>
<reference evidence="15" key="2">
    <citation type="submission" date="2025-05" db="UniProtKB">
        <authorList>
            <consortium name="Ensembl"/>
        </authorList>
    </citation>
    <scope>IDENTIFICATION</scope>
</reference>
<dbReference type="GO" id="GO:0030182">
    <property type="term" value="P:neuron differentiation"/>
    <property type="evidence" value="ECO:0007669"/>
    <property type="project" value="TreeGrafter"/>
</dbReference>
<dbReference type="Proteomes" id="UP000314981">
    <property type="component" value="Chromosome 11"/>
</dbReference>
<feature type="compositionally biased region" description="Basic and acidic residues" evidence="13">
    <location>
        <begin position="325"/>
        <end position="334"/>
    </location>
</feature>
<dbReference type="Ensembl" id="ENSBIXT00000027841.1">
    <property type="protein sequence ID" value="ENSBIXP00000036868.1"/>
    <property type="gene ID" value="ENSBIXG00000020373.1"/>
</dbReference>
<keyword evidence="5 12" id="KW-0862">Zinc</keyword>
<evidence type="ECO:0000256" key="5">
    <source>
        <dbReference type="ARBA" id="ARBA00022833"/>
    </source>
</evidence>
<evidence type="ECO:0000256" key="12">
    <source>
        <dbReference type="PROSITE-ProRule" id="PRU00125"/>
    </source>
</evidence>
<evidence type="ECO:0000259" key="14">
    <source>
        <dbReference type="PROSITE" id="PS50023"/>
    </source>
</evidence>
<evidence type="ECO:0000256" key="13">
    <source>
        <dbReference type="SAM" id="MobiDB-lite"/>
    </source>
</evidence>
<sequence>MDIATGPESLERCFPRGQTDCSKMLDGIKMEEHALRPGPATLGVLLGSDCPHPAVCEGCQRPISDRFLMRVNESSWHEECLQCAACQQALTTSCYFRDRKLYCKQDYQQLFAAKCSGCMEKIAPTEFVMRALECVYHLGCFCCCVCERQLRKGDEFVLKEGQLLCKGDYEKEKDLLSSVSPDESDSVKSEDEDGDMKPAKGQGSQSKGSGDDGKDPRRPKRPRTILTTQQRRAFKASFEVSSKPCRKVRGGRGGAGADTPTPAAFPDSCGDLGIPAPPRPTPGPATFGACPPPGLTLLPLWAGPRDAGGGDGPQRACGPGLVSEPKSKGEDRPRATLLGKGEGGQAEDRGLMRVGRECLGAEVGLACTVSPADEEVGTAASAATGAAELPAAGPRGPVQSHGGHDGLLHAAGPATAADRGHGAESLRQQRPLPAGPHATPNARQRLHLPRHRQRYLLNQPQRLLPRLLGRGLPAGPRGEPHRQALLHAEFLLCLLRASRAARTLGQGSWRGGLLATDAASPPPAPPPAQTLQTAIRCPPLGQPGLANVPTGHSQTGRWAEPGQGLCPAPRDRVTPRDPELSTATHLPAPPWPPSPPSPSQSLLWEA</sequence>
<evidence type="ECO:0000256" key="2">
    <source>
        <dbReference type="ARBA" id="ARBA00022473"/>
    </source>
</evidence>
<dbReference type="SUPFAM" id="SSF57716">
    <property type="entry name" value="Glucocorticoid receptor-like (DNA-binding domain)"/>
    <property type="match status" value="2"/>
</dbReference>
<dbReference type="STRING" id="30522.A0A4W2EIT3"/>
<evidence type="ECO:0000256" key="10">
    <source>
        <dbReference type="ARBA" id="ARBA00023163"/>
    </source>
</evidence>
<keyword evidence="10" id="KW-0804">Transcription</keyword>
<dbReference type="PROSITE" id="PS50023">
    <property type="entry name" value="LIM_DOMAIN_2"/>
    <property type="match status" value="2"/>
</dbReference>
<evidence type="ECO:0000256" key="4">
    <source>
        <dbReference type="ARBA" id="ARBA00022737"/>
    </source>
</evidence>
<dbReference type="GO" id="GO:0000977">
    <property type="term" value="F:RNA polymerase II transcription regulatory region sequence-specific DNA binding"/>
    <property type="evidence" value="ECO:0007669"/>
    <property type="project" value="TreeGrafter"/>
</dbReference>
<keyword evidence="4" id="KW-0677">Repeat</keyword>
<reference evidence="16 17" key="1">
    <citation type="submission" date="2018-11" db="EMBL/GenBank/DDBJ databases">
        <title>Haplotype-resolved cattle genomes.</title>
        <authorList>
            <person name="Low W.Y."/>
            <person name="Tearle R."/>
            <person name="Bickhart D.M."/>
            <person name="Rosen B.D."/>
            <person name="Koren S."/>
            <person name="Rhie A."/>
            <person name="Hiendleder S."/>
            <person name="Phillippy A.M."/>
            <person name="Smith T.P.L."/>
            <person name="Williams J.L."/>
        </authorList>
    </citation>
    <scope>NUCLEOTIDE SEQUENCE [LARGE SCALE GENOMIC DNA]</scope>
</reference>
<keyword evidence="9" id="KW-0371">Homeobox</keyword>
<feature type="compositionally biased region" description="Pro residues" evidence="13">
    <location>
        <begin position="587"/>
        <end position="598"/>
    </location>
</feature>
<dbReference type="SMART" id="SM00132">
    <property type="entry name" value="LIM"/>
    <property type="match status" value="2"/>
</dbReference>
<keyword evidence="6" id="KW-0805">Transcription regulation</keyword>
<keyword evidence="2" id="KW-0217">Developmental protein</keyword>
<keyword evidence="11" id="KW-0539">Nucleus</keyword>
<evidence type="ECO:0000256" key="7">
    <source>
        <dbReference type="ARBA" id="ARBA00023038"/>
    </source>
</evidence>
<protein>
    <submittedName>
        <fullName evidence="15">LIM homeobox transcription factor 1 beta</fullName>
    </submittedName>
</protein>
<comment type="subcellular location">
    <subcellularLocation>
        <location evidence="1">Nucleus</location>
    </subcellularLocation>
</comment>
<feature type="domain" description="LIM zinc-binding" evidence="14">
    <location>
        <begin position="54"/>
        <end position="113"/>
    </location>
</feature>
<proteinExistence type="predicted"/>
<feature type="region of interest" description="Disordered" evidence="13">
    <location>
        <begin position="176"/>
        <end position="348"/>
    </location>
</feature>
<dbReference type="GO" id="GO:0005634">
    <property type="term" value="C:nucleus"/>
    <property type="evidence" value="ECO:0007669"/>
    <property type="project" value="UniProtKB-SubCell"/>
</dbReference>
<dbReference type="AlphaFoldDB" id="A0A4W2EIT3"/>
<evidence type="ECO:0000313" key="16">
    <source>
        <dbReference type="Proteomes" id="UP000314981"/>
    </source>
</evidence>
<dbReference type="GeneTree" id="ENSGT00940000157955"/>
<dbReference type="CDD" id="cd09371">
    <property type="entry name" value="LIM1_Lmx1b"/>
    <property type="match status" value="1"/>
</dbReference>
<feature type="region of interest" description="Disordered" evidence="13">
    <location>
        <begin position="387"/>
        <end position="450"/>
    </location>
</feature>
<dbReference type="PANTHER" id="PTHR24208:SF96">
    <property type="entry name" value="LIM HOMEOBOX TRANSCRIPTION FACTOR 1-BETA"/>
    <property type="match status" value="1"/>
</dbReference>
<dbReference type="Pfam" id="PF00412">
    <property type="entry name" value="LIM"/>
    <property type="match status" value="2"/>
</dbReference>
<evidence type="ECO:0000256" key="9">
    <source>
        <dbReference type="ARBA" id="ARBA00023155"/>
    </source>
</evidence>
<accession>A0A4W2EIT3</accession>
<dbReference type="FunFam" id="2.10.110.10:FF:000006">
    <property type="entry name" value="LIM homeobox transcription factor 1-beta"/>
    <property type="match status" value="1"/>
</dbReference>
<dbReference type="GO" id="GO:0046872">
    <property type="term" value="F:metal ion binding"/>
    <property type="evidence" value="ECO:0007669"/>
    <property type="project" value="UniProtKB-KW"/>
</dbReference>
<dbReference type="PROSITE" id="PS00478">
    <property type="entry name" value="LIM_DOMAIN_1"/>
    <property type="match status" value="1"/>
</dbReference>
<keyword evidence="8" id="KW-0238">DNA-binding</keyword>
<evidence type="ECO:0000256" key="6">
    <source>
        <dbReference type="ARBA" id="ARBA00023015"/>
    </source>
</evidence>
<dbReference type="Proteomes" id="UP000429181">
    <property type="component" value="Chromosome 11"/>
</dbReference>
<keyword evidence="16" id="KW-1185">Reference proteome</keyword>
<dbReference type="InterPro" id="IPR001781">
    <property type="entry name" value="Znf_LIM"/>
</dbReference>
<feature type="region of interest" description="Disordered" evidence="13">
    <location>
        <begin position="537"/>
        <end position="606"/>
    </location>
</feature>
<gene>
    <name evidence="15" type="primary">LMX1B</name>
</gene>
<dbReference type="PANTHER" id="PTHR24208">
    <property type="entry name" value="LIM/HOMEOBOX PROTEIN LHX"/>
    <property type="match status" value="1"/>
</dbReference>
<keyword evidence="3 12" id="KW-0479">Metal-binding</keyword>
<dbReference type="InterPro" id="IPR050453">
    <property type="entry name" value="LIM_Homeobox_TF"/>
</dbReference>
<evidence type="ECO:0000256" key="11">
    <source>
        <dbReference type="ARBA" id="ARBA00023242"/>
    </source>
</evidence>
<feature type="domain" description="LIM zinc-binding" evidence="14">
    <location>
        <begin position="114"/>
        <end position="175"/>
    </location>
</feature>
<keyword evidence="7 12" id="KW-0440">LIM domain</keyword>
<dbReference type="Ensembl" id="ENSBIXT00005022368.1">
    <property type="protein sequence ID" value="ENSBIXP00005035751.1"/>
    <property type="gene ID" value="ENSBIXG00005002755.1"/>
</dbReference>
<dbReference type="CDD" id="cd09378">
    <property type="entry name" value="LIM2_Lmx1a_Lmx1b"/>
    <property type="match status" value="1"/>
</dbReference>
<dbReference type="FunFam" id="2.10.110.10:FF:000193">
    <property type="entry name" value="LIM homeobox 4"/>
    <property type="match status" value="1"/>
</dbReference>
<name>A0A4W2EIT3_BOBOX</name>
<evidence type="ECO:0000256" key="3">
    <source>
        <dbReference type="ARBA" id="ARBA00022723"/>
    </source>
</evidence>
<dbReference type="Gene3D" id="1.10.10.60">
    <property type="entry name" value="Homeodomain-like"/>
    <property type="match status" value="1"/>
</dbReference>
<evidence type="ECO:0000256" key="1">
    <source>
        <dbReference type="ARBA" id="ARBA00004123"/>
    </source>
</evidence>
<dbReference type="GO" id="GO:0000981">
    <property type="term" value="F:DNA-binding transcription factor activity, RNA polymerase II-specific"/>
    <property type="evidence" value="ECO:0007669"/>
    <property type="project" value="TreeGrafter"/>
</dbReference>
<evidence type="ECO:0000313" key="15">
    <source>
        <dbReference type="Ensembl" id="ENSBIXP00000036868.1"/>
    </source>
</evidence>
<organism evidence="15 16">
    <name type="scientific">Bos indicus x Bos taurus</name>
    <name type="common">Hybrid cattle</name>
    <dbReference type="NCBI Taxonomy" id="30522"/>
    <lineage>
        <taxon>Eukaryota</taxon>
        <taxon>Metazoa</taxon>
        <taxon>Chordata</taxon>
        <taxon>Craniata</taxon>
        <taxon>Vertebrata</taxon>
        <taxon>Euteleostomi</taxon>
        <taxon>Mammalia</taxon>
        <taxon>Eutheria</taxon>
        <taxon>Laurasiatheria</taxon>
        <taxon>Artiodactyla</taxon>
        <taxon>Ruminantia</taxon>
        <taxon>Pecora</taxon>
        <taxon>Bovidae</taxon>
        <taxon>Bovinae</taxon>
        <taxon>Bos</taxon>
    </lineage>
</organism>
<evidence type="ECO:0000313" key="17">
    <source>
        <dbReference type="Proteomes" id="UP000429181"/>
    </source>
</evidence>
<feature type="compositionally biased region" description="Basic and acidic residues" evidence="13">
    <location>
        <begin position="569"/>
        <end position="579"/>
    </location>
</feature>